<dbReference type="GeneID" id="27320413"/>
<feature type="region of interest" description="Disordered" evidence="1">
    <location>
        <begin position="542"/>
        <end position="580"/>
    </location>
</feature>
<organism evidence="2 3">
    <name type="scientific">Exophiala mesophila</name>
    <name type="common">Black yeast-like fungus</name>
    <dbReference type="NCBI Taxonomy" id="212818"/>
    <lineage>
        <taxon>Eukaryota</taxon>
        <taxon>Fungi</taxon>
        <taxon>Dikarya</taxon>
        <taxon>Ascomycota</taxon>
        <taxon>Pezizomycotina</taxon>
        <taxon>Eurotiomycetes</taxon>
        <taxon>Chaetothyriomycetidae</taxon>
        <taxon>Chaetothyriales</taxon>
        <taxon>Herpotrichiellaceae</taxon>
        <taxon>Exophiala</taxon>
    </lineage>
</organism>
<dbReference type="RefSeq" id="XP_016226412.1">
    <property type="nucleotide sequence ID" value="XM_016366894.1"/>
</dbReference>
<proteinExistence type="predicted"/>
<keyword evidence="3" id="KW-1185">Reference proteome</keyword>
<reference evidence="2 3" key="1">
    <citation type="submission" date="2015-01" db="EMBL/GenBank/DDBJ databases">
        <title>The Genome Sequence of Exophiala mesophila CBS40295.</title>
        <authorList>
            <consortium name="The Broad Institute Genomics Platform"/>
            <person name="Cuomo C."/>
            <person name="de Hoog S."/>
            <person name="Gorbushina A."/>
            <person name="Stielow B."/>
            <person name="Teixiera M."/>
            <person name="Abouelleil A."/>
            <person name="Chapman S.B."/>
            <person name="Priest M."/>
            <person name="Young S.K."/>
            <person name="Wortman J."/>
            <person name="Nusbaum C."/>
            <person name="Birren B."/>
        </authorList>
    </citation>
    <scope>NUCLEOTIDE SEQUENCE [LARGE SCALE GENOMIC DNA]</scope>
    <source>
        <strain evidence="2 3">CBS 40295</strain>
    </source>
</reference>
<dbReference type="Proteomes" id="UP000054302">
    <property type="component" value="Unassembled WGS sequence"/>
</dbReference>
<dbReference type="HOGENOM" id="CLU_470116_0_0_1"/>
<feature type="region of interest" description="Disordered" evidence="1">
    <location>
        <begin position="1"/>
        <end position="78"/>
    </location>
</feature>
<dbReference type="VEuPathDB" id="FungiDB:PV10_02568"/>
<feature type="compositionally biased region" description="Low complexity" evidence="1">
    <location>
        <begin position="12"/>
        <end position="27"/>
    </location>
</feature>
<protein>
    <submittedName>
        <fullName evidence="2">Uncharacterized protein</fullName>
    </submittedName>
</protein>
<evidence type="ECO:0000313" key="3">
    <source>
        <dbReference type="Proteomes" id="UP000054302"/>
    </source>
</evidence>
<feature type="compositionally biased region" description="Polar residues" evidence="1">
    <location>
        <begin position="542"/>
        <end position="555"/>
    </location>
</feature>
<gene>
    <name evidence="2" type="ORF">PV10_02568</name>
</gene>
<dbReference type="OrthoDB" id="3521097at2759"/>
<feature type="region of interest" description="Disordered" evidence="1">
    <location>
        <begin position="167"/>
        <end position="190"/>
    </location>
</feature>
<name>A0A0D2A746_EXOME</name>
<sequence>MNQTFGPPTYRSQPLSSPSSICSNDSQDQSDKSDIESTDEDDLTVVDTLSHVTRPSPSPPQWNKFPPKGTTSKAGASRPTFSKRRLAFFRLQARYPRVSALLSRNGLDVNQRLIVGDFVTTHKNLVGDQLTEIYGDTTSPPPSILDLVPSSWKTSQLPEELLEVGARFRQSDRPELTTSPRDSKPTKCNDRPLHWVYDQSQTLAHIKECGDTRDLATPQVPHGQYPLPPRASVLAPSPRTSAFASLAATPAPSTQPLTASHSTFTRGQTPVTTLHSVPGTYIPKLFWTCPWYQKDPIGHHNCRSYKAKRIDSVLRHHANEKHADDLTPEIKSRINAIGRQPSAEARWNAIYMAIHGDDPANVPSGYWTESTQDLEVKEVVNRNLESARVSGLGPQQFVHEMQELAFKEWQENNATIYARYARMLHIACTVAPLLVNGGHNTHPGPIPSSESVIDFNLGPYMVPNSNVANGVPYGWRASSSSMEQAVPSLNDIQEPFFEPFHQDNTVWPPVNYSYNPFSLTSPQLGQSVPSYIPPAEVQLSDTNTLGSLNVTPPSTHRSDSSGDPKAPSPDSGYVSEPNFG</sequence>
<evidence type="ECO:0000256" key="1">
    <source>
        <dbReference type="SAM" id="MobiDB-lite"/>
    </source>
</evidence>
<dbReference type="AlphaFoldDB" id="A0A0D2A746"/>
<accession>A0A0D2A746</accession>
<feature type="compositionally biased region" description="Basic and acidic residues" evidence="1">
    <location>
        <begin position="169"/>
        <end position="190"/>
    </location>
</feature>
<dbReference type="EMBL" id="KN847521">
    <property type="protein sequence ID" value="KIV94838.1"/>
    <property type="molecule type" value="Genomic_DNA"/>
</dbReference>
<evidence type="ECO:0000313" key="2">
    <source>
        <dbReference type="EMBL" id="KIV94838.1"/>
    </source>
</evidence>